<evidence type="ECO:0000313" key="4">
    <source>
        <dbReference type="Proteomes" id="UP000293208"/>
    </source>
</evidence>
<dbReference type="Proteomes" id="UP000233783">
    <property type="component" value="Unassembled WGS sequence"/>
</dbReference>
<reference evidence="2 4" key="2">
    <citation type="submission" date="2018-12" db="EMBL/GenBank/DDBJ databases">
        <title>Unveiling genomic diversity among members of the Bifidobacterium pseudolongum species, a widely distributed gut commensal of the animal kingdom.</title>
        <authorList>
            <person name="Lugli G.A."/>
            <person name="Duranti S."/>
            <person name="Albert K."/>
            <person name="Mancabelli L."/>
            <person name="Napoli S."/>
            <person name="Viappiani A."/>
            <person name="Anzalone R."/>
            <person name="Longhi G."/>
            <person name="Milani C."/>
            <person name="Turroni F."/>
            <person name="Alessandri G."/>
            <person name="Sela D.A."/>
            <person name="Van Sinderen D."/>
            <person name="Ventura M."/>
        </authorList>
    </citation>
    <scope>NUCLEOTIDE SEQUENCE [LARGE SCALE GENOMIC DNA]</scope>
    <source>
        <strain evidence="2 4">2001B</strain>
    </source>
</reference>
<reference evidence="1 3" key="1">
    <citation type="submission" date="2017-10" db="EMBL/GenBank/DDBJ databases">
        <title>Bifidobacterium genomics.</title>
        <authorList>
            <person name="Lugli G.A."/>
            <person name="Milani C."/>
            <person name="Mancabelli L."/>
        </authorList>
    </citation>
    <scope>NUCLEOTIDE SEQUENCE [LARGE SCALE GENOMIC DNA]</scope>
    <source>
        <strain evidence="1 3">1744B</strain>
    </source>
</reference>
<dbReference type="InterPro" id="IPR029470">
    <property type="entry name" value="PDDEXK_4"/>
</dbReference>
<dbReference type="EMBL" id="RYUY01000017">
    <property type="protein sequence ID" value="RYQ36244.1"/>
    <property type="molecule type" value="Genomic_DNA"/>
</dbReference>
<evidence type="ECO:0000313" key="3">
    <source>
        <dbReference type="Proteomes" id="UP000233783"/>
    </source>
</evidence>
<name>A0A2N3QQM5_9BIFI</name>
<protein>
    <submittedName>
        <fullName evidence="1">PD-(D/E)XK nuclease superfamily</fullName>
    </submittedName>
</protein>
<organism evidence="1 3">
    <name type="scientific">Bifidobacterium pseudolongum subsp. globosum</name>
    <dbReference type="NCBI Taxonomy" id="1690"/>
    <lineage>
        <taxon>Bacteria</taxon>
        <taxon>Bacillati</taxon>
        <taxon>Actinomycetota</taxon>
        <taxon>Actinomycetes</taxon>
        <taxon>Bifidobacteriales</taxon>
        <taxon>Bifidobacteriaceae</taxon>
        <taxon>Bifidobacterium</taxon>
    </lineage>
</organism>
<accession>A0A2N3QQM5</accession>
<comment type="caution">
    <text evidence="1">The sequence shown here is derived from an EMBL/GenBank/DDBJ whole genome shotgun (WGS) entry which is preliminary data.</text>
</comment>
<dbReference type="AlphaFoldDB" id="A0A2N3QQM5"/>
<evidence type="ECO:0000313" key="1">
    <source>
        <dbReference type="EMBL" id="PKU93945.1"/>
    </source>
</evidence>
<dbReference type="Proteomes" id="UP000293208">
    <property type="component" value="Unassembled WGS sequence"/>
</dbReference>
<proteinExistence type="predicted"/>
<gene>
    <name evidence="1" type="ORF">CQR56_1725</name>
    <name evidence="2" type="ORF">PG2001B_1727</name>
</gene>
<dbReference type="Pfam" id="PF14281">
    <property type="entry name" value="PDDEXK_4"/>
    <property type="match status" value="1"/>
</dbReference>
<evidence type="ECO:0000313" key="2">
    <source>
        <dbReference type="EMBL" id="RYQ36244.1"/>
    </source>
</evidence>
<dbReference type="EMBL" id="PCHB01000024">
    <property type="protein sequence ID" value="PKU93945.1"/>
    <property type="molecule type" value="Genomic_DNA"/>
</dbReference>
<sequence length="428" mass="48954">MGWDPALTVGDTDRRTKMIAMTEENNEPSSWDELLPVLKGFTAPDRKEEAPSPPNIFQLAGFPNRETVASRLFAWLLDPDGSHGFGSAPLEAFLACVFPHDDAIDPQSAVVSTEVATDPDEDTGHSKYIDILIELKDRSIVIENKVDATLYNKLDVYYRYARDARKDNGHSVTTHVVVLHKHEDPSIREHEYDGLQWGRNLFDLTYDDLFDSILQHLGPTLMNADNRAIDILKQFIENYSYIRNQEETMAADEKMTQFLDQAQGHAAGVRAFLESYQQYLKGMREKMEPIWDTVPNSIPELFENVRLADSWIWPKKYATEEWLLSRCYSMQLTNTTSRRKKTITCDFWCEADGTITFRAYLGAWNEKKPNYVSGCEDQPLLLPGSKETLQVTCADEAIKKAFRDAAIMAIEHGWNIRHKTEEELAEDN</sequence>